<keyword evidence="2" id="KW-0808">Transferase</keyword>
<feature type="domain" description="Glycosyltransferase subfamily 4-like N-terminal" evidence="3">
    <location>
        <begin position="19"/>
        <end position="156"/>
    </location>
</feature>
<evidence type="ECO:0000313" key="5">
    <source>
        <dbReference type="Proteomes" id="UP000715441"/>
    </source>
</evidence>
<dbReference type="CDD" id="cd03801">
    <property type="entry name" value="GT4_PimA-like"/>
    <property type="match status" value="1"/>
</dbReference>
<evidence type="ECO:0000256" key="2">
    <source>
        <dbReference type="ARBA" id="ARBA00022679"/>
    </source>
</evidence>
<dbReference type="InterPro" id="IPR028098">
    <property type="entry name" value="Glyco_trans_4-like_N"/>
</dbReference>
<organism evidence="4 5">
    <name type="scientific">Amycolatopsis acididurans</name>
    <dbReference type="NCBI Taxonomy" id="2724524"/>
    <lineage>
        <taxon>Bacteria</taxon>
        <taxon>Bacillati</taxon>
        <taxon>Actinomycetota</taxon>
        <taxon>Actinomycetes</taxon>
        <taxon>Pseudonocardiales</taxon>
        <taxon>Pseudonocardiaceae</taxon>
        <taxon>Amycolatopsis</taxon>
    </lineage>
</organism>
<reference evidence="4 5" key="1">
    <citation type="submission" date="2020-04" db="EMBL/GenBank/DDBJ databases">
        <title>Novel species.</title>
        <authorList>
            <person name="Teo W.F.A."/>
            <person name="Lipun K."/>
            <person name="Srisuk N."/>
            <person name="Duangmal K."/>
        </authorList>
    </citation>
    <scope>NUCLEOTIDE SEQUENCE [LARGE SCALE GENOMIC DNA]</scope>
    <source>
        <strain evidence="4 5">K13G38</strain>
    </source>
</reference>
<dbReference type="RefSeq" id="WP_168520449.1">
    <property type="nucleotide sequence ID" value="NZ_JAAXLS010000036.1"/>
</dbReference>
<gene>
    <name evidence="4" type="ORF">HFP15_31610</name>
</gene>
<evidence type="ECO:0000313" key="4">
    <source>
        <dbReference type="EMBL" id="NKQ57421.1"/>
    </source>
</evidence>
<dbReference type="SUPFAM" id="SSF53756">
    <property type="entry name" value="UDP-Glycosyltransferase/glycogen phosphorylase"/>
    <property type="match status" value="1"/>
</dbReference>
<keyword evidence="5" id="KW-1185">Reference proteome</keyword>
<evidence type="ECO:0000256" key="1">
    <source>
        <dbReference type="ARBA" id="ARBA00022676"/>
    </source>
</evidence>
<sequence>MASPHVTLVVDNHTFGAPESHTIRLLRHLPHWVRRSVVVSSEVAGPFLRECPDVHVVPGSRGHLWAPAIRAALGELAPDVVHVDLADQSTNLAALRAAEDAAPVVATLHGRTDARPRDAWDTYRRLACAIAPTQGLVEELSGLGALRTALIRHGVEVPDEPVPPSSRSPVVVGALGPLVTGGGVDRLLQAAATLRRRGRRFTLLVAGDGQDRAALIDRARGLPVRFTGPVADLAAFVRRLDVCCVPAPEDLAATTVDVLAFGLPCVTTAVGDTTNALAGAAAIVPPHDVPALTGSLDRLVTDAALRAKLARAARERVLRDFDIRRTAAETARLFLSTSDDWSAAG</sequence>
<dbReference type="Pfam" id="PF13692">
    <property type="entry name" value="Glyco_trans_1_4"/>
    <property type="match status" value="1"/>
</dbReference>
<proteinExistence type="predicted"/>
<dbReference type="Gene3D" id="3.40.50.2000">
    <property type="entry name" value="Glycogen Phosphorylase B"/>
    <property type="match status" value="2"/>
</dbReference>
<protein>
    <submittedName>
        <fullName evidence="4">Glycosyltransferase family 4 protein</fullName>
    </submittedName>
</protein>
<evidence type="ECO:0000259" key="3">
    <source>
        <dbReference type="Pfam" id="PF13439"/>
    </source>
</evidence>
<dbReference type="PANTHER" id="PTHR45947">
    <property type="entry name" value="SULFOQUINOVOSYL TRANSFERASE SQD2"/>
    <property type="match status" value="1"/>
</dbReference>
<dbReference type="Pfam" id="PF13439">
    <property type="entry name" value="Glyco_transf_4"/>
    <property type="match status" value="1"/>
</dbReference>
<comment type="caution">
    <text evidence="4">The sequence shown here is derived from an EMBL/GenBank/DDBJ whole genome shotgun (WGS) entry which is preliminary data.</text>
</comment>
<accession>A0ABX1JFY9</accession>
<keyword evidence="1" id="KW-0328">Glycosyltransferase</keyword>
<dbReference type="PANTHER" id="PTHR45947:SF3">
    <property type="entry name" value="SULFOQUINOVOSYL TRANSFERASE SQD2"/>
    <property type="match status" value="1"/>
</dbReference>
<dbReference type="Proteomes" id="UP000715441">
    <property type="component" value="Unassembled WGS sequence"/>
</dbReference>
<dbReference type="EMBL" id="JAAXLS010000036">
    <property type="protein sequence ID" value="NKQ57421.1"/>
    <property type="molecule type" value="Genomic_DNA"/>
</dbReference>
<dbReference type="InterPro" id="IPR050194">
    <property type="entry name" value="Glycosyltransferase_grp1"/>
</dbReference>
<name>A0ABX1JFY9_9PSEU</name>